<proteinExistence type="predicted"/>
<dbReference type="STRING" id="1280947.HY30_03380"/>
<gene>
    <name evidence="1" type="ORF">HY30_03380</name>
</gene>
<dbReference type="eggNOG" id="COG4122">
    <property type="taxonomic scope" value="Bacteria"/>
</dbReference>
<dbReference type="InterPro" id="IPR029063">
    <property type="entry name" value="SAM-dependent_MTases_sf"/>
</dbReference>
<dbReference type="Gene3D" id="3.40.50.150">
    <property type="entry name" value="Vaccinia Virus protein VP39"/>
    <property type="match status" value="1"/>
</dbReference>
<evidence type="ECO:0008006" key="3">
    <source>
        <dbReference type="Google" id="ProtNLM"/>
    </source>
</evidence>
<protein>
    <recommendedName>
        <fullName evidence="3">Methyltransferase domain-containing protein</fullName>
    </recommendedName>
</protein>
<dbReference type="PATRIC" id="fig|1280947.3.peg.1550"/>
<dbReference type="EMBL" id="AWFG01000019">
    <property type="protein sequence ID" value="KCZ58792.1"/>
    <property type="molecule type" value="Genomic_DNA"/>
</dbReference>
<sequence length="218" mass="24218">MFGYDVARLPNAHLASLERGVSCIEDARPRTGATIGYPGWGFIYHLLLSHLDRNRKEVLIETGTNEGCTTIILAQALVDAGVKGHVHTFELEETNIAKARQNLELGGVADRVTLHQGSVHDTFGPALKDLGKVRFAFLDASHLVKDVMFEFETLLPYLTPDAIVLFDNTYRIAEPHEDQRVNGALGVILEKHGGNLINLEHVSWFTPGLAMWQRKPKL</sequence>
<dbReference type="Pfam" id="PF13578">
    <property type="entry name" value="Methyltransf_24"/>
    <property type="match status" value="1"/>
</dbReference>
<organism evidence="1 2">
    <name type="scientific">Hyphomonas chukchiensis</name>
    <dbReference type="NCBI Taxonomy" id="1280947"/>
    <lineage>
        <taxon>Bacteria</taxon>
        <taxon>Pseudomonadati</taxon>
        <taxon>Pseudomonadota</taxon>
        <taxon>Alphaproteobacteria</taxon>
        <taxon>Hyphomonadales</taxon>
        <taxon>Hyphomonadaceae</taxon>
        <taxon>Hyphomonas</taxon>
    </lineage>
</organism>
<reference evidence="1 2" key="1">
    <citation type="journal article" date="2014" name="Antonie Van Leeuwenhoek">
        <title>Hyphomonas beringensis sp. nov. and Hyphomonas chukchiensis sp. nov., isolated from surface seawater of the Bering Sea and Chukchi Sea.</title>
        <authorList>
            <person name="Li C."/>
            <person name="Lai Q."/>
            <person name="Li G."/>
            <person name="Dong C."/>
            <person name="Wang J."/>
            <person name="Liao Y."/>
            <person name="Shao Z."/>
        </authorList>
    </citation>
    <scope>NUCLEOTIDE SEQUENCE [LARGE SCALE GENOMIC DNA]</scope>
    <source>
        <strain evidence="1 2">BH-BN04-4</strain>
    </source>
</reference>
<dbReference type="Proteomes" id="UP000027190">
    <property type="component" value="Unassembled WGS sequence"/>
</dbReference>
<accession>A0A062UK32</accession>
<dbReference type="SUPFAM" id="SSF53335">
    <property type="entry name" value="S-adenosyl-L-methionine-dependent methyltransferases"/>
    <property type="match status" value="1"/>
</dbReference>
<name>A0A062UK32_9PROT</name>
<dbReference type="AlphaFoldDB" id="A0A062UK32"/>
<keyword evidence="2" id="KW-1185">Reference proteome</keyword>
<comment type="caution">
    <text evidence="1">The sequence shown here is derived from an EMBL/GenBank/DDBJ whole genome shotgun (WGS) entry which is preliminary data.</text>
</comment>
<evidence type="ECO:0000313" key="2">
    <source>
        <dbReference type="Proteomes" id="UP000027190"/>
    </source>
</evidence>
<evidence type="ECO:0000313" key="1">
    <source>
        <dbReference type="EMBL" id="KCZ58792.1"/>
    </source>
</evidence>